<dbReference type="Pfam" id="PF00582">
    <property type="entry name" value="Usp"/>
    <property type="match status" value="1"/>
</dbReference>
<evidence type="ECO:0000313" key="3">
    <source>
        <dbReference type="EMBL" id="GAA2987310.1"/>
    </source>
</evidence>
<name>A0ABN3XQL1_9ACTN</name>
<dbReference type="Proteomes" id="UP001499930">
    <property type="component" value="Unassembled WGS sequence"/>
</dbReference>
<protein>
    <recommendedName>
        <fullName evidence="2">UspA domain-containing protein</fullName>
    </recommendedName>
</protein>
<gene>
    <name evidence="3" type="ORF">GCM10017559_03860</name>
</gene>
<evidence type="ECO:0000256" key="1">
    <source>
        <dbReference type="ARBA" id="ARBA00008791"/>
    </source>
</evidence>
<dbReference type="EMBL" id="BAAAWD010000002">
    <property type="protein sequence ID" value="GAA2987310.1"/>
    <property type="molecule type" value="Genomic_DNA"/>
</dbReference>
<dbReference type="InterPro" id="IPR006015">
    <property type="entry name" value="Universal_stress_UspA"/>
</dbReference>
<dbReference type="RefSeq" id="WP_344887294.1">
    <property type="nucleotide sequence ID" value="NZ_BAAAWD010000002.1"/>
</dbReference>
<dbReference type="InterPro" id="IPR006016">
    <property type="entry name" value="UspA"/>
</dbReference>
<comment type="caution">
    <text evidence="3">The sequence shown here is derived from an EMBL/GenBank/DDBJ whole genome shotgun (WGS) entry which is preliminary data.</text>
</comment>
<organism evidence="3 4">
    <name type="scientific">Streptosporangium longisporum</name>
    <dbReference type="NCBI Taxonomy" id="46187"/>
    <lineage>
        <taxon>Bacteria</taxon>
        <taxon>Bacillati</taxon>
        <taxon>Actinomycetota</taxon>
        <taxon>Actinomycetes</taxon>
        <taxon>Streptosporangiales</taxon>
        <taxon>Streptosporangiaceae</taxon>
        <taxon>Streptosporangium</taxon>
    </lineage>
</organism>
<proteinExistence type="inferred from homology"/>
<comment type="similarity">
    <text evidence="1">Belongs to the universal stress protein A family.</text>
</comment>
<feature type="domain" description="UspA" evidence="2">
    <location>
        <begin position="4"/>
        <end position="135"/>
    </location>
</feature>
<accession>A0ABN3XQL1</accession>
<evidence type="ECO:0000259" key="2">
    <source>
        <dbReference type="Pfam" id="PF00582"/>
    </source>
</evidence>
<dbReference type="PANTHER" id="PTHR46268">
    <property type="entry name" value="STRESS RESPONSE PROTEIN NHAX"/>
    <property type="match status" value="1"/>
</dbReference>
<keyword evidence="4" id="KW-1185">Reference proteome</keyword>
<dbReference type="InterPro" id="IPR014729">
    <property type="entry name" value="Rossmann-like_a/b/a_fold"/>
</dbReference>
<reference evidence="3 4" key="1">
    <citation type="journal article" date="2019" name="Int. J. Syst. Evol. Microbiol.">
        <title>The Global Catalogue of Microorganisms (GCM) 10K type strain sequencing project: providing services to taxonomists for standard genome sequencing and annotation.</title>
        <authorList>
            <consortium name="The Broad Institute Genomics Platform"/>
            <consortium name="The Broad Institute Genome Sequencing Center for Infectious Disease"/>
            <person name="Wu L."/>
            <person name="Ma J."/>
        </authorList>
    </citation>
    <scope>NUCLEOTIDE SEQUENCE [LARGE SCALE GENOMIC DNA]</scope>
    <source>
        <strain evidence="3 4">JCM 3106</strain>
    </source>
</reference>
<dbReference type="Gene3D" id="3.40.50.620">
    <property type="entry name" value="HUPs"/>
    <property type="match status" value="1"/>
</dbReference>
<evidence type="ECO:0000313" key="4">
    <source>
        <dbReference type="Proteomes" id="UP001499930"/>
    </source>
</evidence>
<dbReference type="PANTHER" id="PTHR46268:SF6">
    <property type="entry name" value="UNIVERSAL STRESS PROTEIN UP12"/>
    <property type="match status" value="1"/>
</dbReference>
<dbReference type="PRINTS" id="PR01438">
    <property type="entry name" value="UNVRSLSTRESS"/>
</dbReference>
<dbReference type="SUPFAM" id="SSF52402">
    <property type="entry name" value="Adenine nucleotide alpha hydrolases-like"/>
    <property type="match status" value="1"/>
</dbReference>
<sequence>MKGEIIVAFDGSPHSRGAVEWAALECRAQRARLTVCHVWDGPHAEREAAITEQRRRLAEHVLLEGVRLAERLLPGQEVRSVLARGTPGPELVSLSRTARTLVVGSRGLGGLTGLLLGSVSAHAAAHAFCPVLVVPPHARVPHLIETHSRLRGETATRGRRGW</sequence>